<proteinExistence type="predicted"/>
<feature type="transmembrane region" description="Helical" evidence="1">
    <location>
        <begin position="402"/>
        <end position="419"/>
    </location>
</feature>
<organism evidence="2 3">
    <name type="scientific">Pseudoalteromonas phenolica</name>
    <dbReference type="NCBI Taxonomy" id="161398"/>
    <lineage>
        <taxon>Bacteria</taxon>
        <taxon>Pseudomonadati</taxon>
        <taxon>Pseudomonadota</taxon>
        <taxon>Gammaproteobacteria</taxon>
        <taxon>Alteromonadales</taxon>
        <taxon>Pseudoalteromonadaceae</taxon>
        <taxon>Pseudoalteromonas</taxon>
    </lineage>
</organism>
<feature type="transmembrane region" description="Helical" evidence="1">
    <location>
        <begin position="5"/>
        <end position="22"/>
    </location>
</feature>
<keyword evidence="1" id="KW-1133">Transmembrane helix</keyword>
<dbReference type="OrthoDB" id="9918469at2"/>
<feature type="transmembrane region" description="Helical" evidence="1">
    <location>
        <begin position="205"/>
        <end position="234"/>
    </location>
</feature>
<keyword evidence="1" id="KW-0472">Membrane</keyword>
<gene>
    <name evidence="2" type="ORF">C1E24_19730</name>
</gene>
<feature type="transmembrane region" description="Helical" evidence="1">
    <location>
        <begin position="338"/>
        <end position="360"/>
    </location>
</feature>
<accession>A0A5R9PY39</accession>
<keyword evidence="1" id="KW-0812">Transmembrane</keyword>
<reference evidence="2 3" key="1">
    <citation type="submission" date="2018-01" db="EMBL/GenBank/DDBJ databases">
        <title>Co-occurrence of chitin degradation, pigmentation and bioactivity in marine Pseudoalteromonas.</title>
        <authorList>
            <person name="Paulsen S."/>
            <person name="Gram L."/>
            <person name="Machado H."/>
        </authorList>
    </citation>
    <scope>NUCLEOTIDE SEQUENCE [LARGE SCALE GENOMIC DNA]</scope>
    <source>
        <strain evidence="2 3">S3663</strain>
    </source>
</reference>
<feature type="transmembrane region" description="Helical" evidence="1">
    <location>
        <begin position="92"/>
        <end position="110"/>
    </location>
</feature>
<feature type="transmembrane region" description="Helical" evidence="1">
    <location>
        <begin position="28"/>
        <end position="47"/>
    </location>
</feature>
<feature type="transmembrane region" description="Helical" evidence="1">
    <location>
        <begin position="240"/>
        <end position="261"/>
    </location>
</feature>
<dbReference type="EMBL" id="PPSW01000045">
    <property type="protein sequence ID" value="TLX45312.1"/>
    <property type="molecule type" value="Genomic_DNA"/>
</dbReference>
<name>A0A5R9PY39_9GAMM</name>
<dbReference type="Proteomes" id="UP000309186">
    <property type="component" value="Unassembled WGS sequence"/>
</dbReference>
<evidence type="ECO:0000256" key="1">
    <source>
        <dbReference type="SAM" id="Phobius"/>
    </source>
</evidence>
<sequence length="431" mass="49426">MVIQALRVHQVVWLMVFTFPILSFNDGFAQKLLHIIVLSVCIAALYFDKVKPKVPVAFFKVFFHYFIVVILYYISISLYQWKGLSSSSIPDLVRPVIYALYFIFPIFFLLRGKDDVERLFKLLVLAAVIQIAFSFLVFIPETYSLVDIYKGRKSDDSVIMHFYRFSGTYIYPSDFSMFLSLFVYFYFFKFVAFNGLRVKEWGITFIVLLGIVMTISRGGIGSIGIMLIFCYFFSSAKYNFKVNIVILIFLSMLSLLILYLFSNDLINEESLGGMYYIFAMLDSGEGVDGSTLHRLNEFSLGLQFAAKYFPLGGGADRDAISLVIPIVESFYGHHLIKWGFTGLILAILFNVLVSMFYLQTLKKLPKTSFEAIFLKSIFVYMWSVPLIFGFSSAMSDRFKTLPTYYLLVGLGMAICYLTEKSINESKNQRAP</sequence>
<evidence type="ECO:0008006" key="4">
    <source>
        <dbReference type="Google" id="ProtNLM"/>
    </source>
</evidence>
<feature type="transmembrane region" description="Helical" evidence="1">
    <location>
        <begin position="372"/>
        <end position="390"/>
    </location>
</feature>
<comment type="caution">
    <text evidence="2">The sequence shown here is derived from an EMBL/GenBank/DDBJ whole genome shotgun (WGS) entry which is preliminary data.</text>
</comment>
<dbReference type="RefSeq" id="WP_138484424.1">
    <property type="nucleotide sequence ID" value="NZ_PPSW01000045.1"/>
</dbReference>
<dbReference type="AlphaFoldDB" id="A0A5R9PY39"/>
<feature type="transmembrane region" description="Helical" evidence="1">
    <location>
        <begin position="59"/>
        <end position="80"/>
    </location>
</feature>
<feature type="transmembrane region" description="Helical" evidence="1">
    <location>
        <begin position="122"/>
        <end position="139"/>
    </location>
</feature>
<feature type="transmembrane region" description="Helical" evidence="1">
    <location>
        <begin position="175"/>
        <end position="193"/>
    </location>
</feature>
<evidence type="ECO:0000313" key="2">
    <source>
        <dbReference type="EMBL" id="TLX45312.1"/>
    </source>
</evidence>
<protein>
    <recommendedName>
        <fullName evidence="4">O-antigen polymerase</fullName>
    </recommendedName>
</protein>
<evidence type="ECO:0000313" key="3">
    <source>
        <dbReference type="Proteomes" id="UP000309186"/>
    </source>
</evidence>